<evidence type="ECO:0000313" key="4">
    <source>
        <dbReference type="Proteomes" id="UP000279959"/>
    </source>
</evidence>
<dbReference type="SUPFAM" id="SSF51261">
    <property type="entry name" value="Duplicated hybrid motif"/>
    <property type="match status" value="1"/>
</dbReference>
<organism evidence="3 4">
    <name type="scientific">Sphingobium amiense</name>
    <dbReference type="NCBI Taxonomy" id="135719"/>
    <lineage>
        <taxon>Bacteria</taxon>
        <taxon>Pseudomonadati</taxon>
        <taxon>Pseudomonadota</taxon>
        <taxon>Alphaproteobacteria</taxon>
        <taxon>Sphingomonadales</taxon>
        <taxon>Sphingomonadaceae</taxon>
        <taxon>Sphingobium</taxon>
    </lineage>
</organism>
<protein>
    <submittedName>
        <fullName evidence="3">M23 family peptidase</fullName>
    </submittedName>
</protein>
<dbReference type="KEGG" id="sami:SAMIE_1017420"/>
<reference evidence="3 4" key="1">
    <citation type="submission" date="2018-05" db="EMBL/GenBank/DDBJ databases">
        <title>Complete Genome Sequence of the Nonylphenol-Degrading Bacterium Sphingobium amiense DSM 16289T.</title>
        <authorList>
            <person name="Ootsuka M."/>
            <person name="Nishizawa T."/>
            <person name="Ohta H."/>
        </authorList>
    </citation>
    <scope>NUCLEOTIDE SEQUENCE [LARGE SCALE GENOMIC DNA]</scope>
    <source>
        <strain evidence="3 4">DSM 16289</strain>
    </source>
</reference>
<dbReference type="EMBL" id="AP018664">
    <property type="protein sequence ID" value="BBD98241.1"/>
    <property type="molecule type" value="Genomic_DNA"/>
</dbReference>
<keyword evidence="1" id="KW-0732">Signal</keyword>
<dbReference type="InterPro" id="IPR011055">
    <property type="entry name" value="Dup_hybrid_motif"/>
</dbReference>
<dbReference type="FunFam" id="2.70.70.10:FF:000006">
    <property type="entry name" value="M23 family peptidase"/>
    <property type="match status" value="1"/>
</dbReference>
<dbReference type="InterPro" id="IPR050570">
    <property type="entry name" value="Cell_wall_metabolism_enzyme"/>
</dbReference>
<dbReference type="AlphaFoldDB" id="A0A494W234"/>
<dbReference type="InterPro" id="IPR016047">
    <property type="entry name" value="M23ase_b-sheet_dom"/>
</dbReference>
<proteinExistence type="predicted"/>
<dbReference type="CDD" id="cd12797">
    <property type="entry name" value="M23_peptidase"/>
    <property type="match status" value="1"/>
</dbReference>
<dbReference type="PANTHER" id="PTHR21666:SF289">
    <property type="entry name" value="L-ALA--D-GLU ENDOPEPTIDASE"/>
    <property type="match status" value="1"/>
</dbReference>
<name>A0A494W234_9SPHN</name>
<keyword evidence="4" id="KW-1185">Reference proteome</keyword>
<evidence type="ECO:0000256" key="1">
    <source>
        <dbReference type="ARBA" id="ARBA00022729"/>
    </source>
</evidence>
<gene>
    <name evidence="3" type="ORF">SAMIE_1017420</name>
</gene>
<dbReference type="PANTHER" id="PTHR21666">
    <property type="entry name" value="PEPTIDASE-RELATED"/>
    <property type="match status" value="1"/>
</dbReference>
<accession>A0A494W234</accession>
<dbReference type="GO" id="GO:0004222">
    <property type="term" value="F:metalloendopeptidase activity"/>
    <property type="evidence" value="ECO:0007669"/>
    <property type="project" value="TreeGrafter"/>
</dbReference>
<dbReference type="Gene3D" id="2.70.70.10">
    <property type="entry name" value="Glucose Permease (Domain IIA)"/>
    <property type="match status" value="1"/>
</dbReference>
<dbReference type="Pfam" id="PF01551">
    <property type="entry name" value="Peptidase_M23"/>
    <property type="match status" value="1"/>
</dbReference>
<feature type="domain" description="M23ase beta-sheet core" evidence="2">
    <location>
        <begin position="77"/>
        <end position="171"/>
    </location>
</feature>
<evidence type="ECO:0000313" key="3">
    <source>
        <dbReference type="EMBL" id="BBD98241.1"/>
    </source>
</evidence>
<sequence>MPSLAAIYETDAPRQVLNKFDQSADGFDETGALRRNLSLRSPTKFPLSESAAKPLAFLRITSAFGMRAHPLLGGMRNHQGIDLAAPIGTPVRAAADGIVSQAGWSGGYGLLVAIDHGQRMATRYGHMSRLAVEPGQRVLRNSVIGYVGSTGRSTGPHLHYEVLRNGRAVDPLN</sequence>
<dbReference type="Proteomes" id="UP000279959">
    <property type="component" value="Chromosome"/>
</dbReference>
<evidence type="ECO:0000259" key="2">
    <source>
        <dbReference type="Pfam" id="PF01551"/>
    </source>
</evidence>